<dbReference type="InterPro" id="IPR036938">
    <property type="entry name" value="PAP2/HPO_sf"/>
</dbReference>
<reference evidence="3" key="1">
    <citation type="journal article" date="2021" name="PeerJ">
        <title>Extensive microbial diversity within the chicken gut microbiome revealed by metagenomics and culture.</title>
        <authorList>
            <person name="Gilroy R."/>
            <person name="Ravi A."/>
            <person name="Getino M."/>
            <person name="Pursley I."/>
            <person name="Horton D.L."/>
            <person name="Alikhan N.F."/>
            <person name="Baker D."/>
            <person name="Gharbi K."/>
            <person name="Hall N."/>
            <person name="Watson M."/>
            <person name="Adriaenssens E.M."/>
            <person name="Foster-Nyarko E."/>
            <person name="Jarju S."/>
            <person name="Secka A."/>
            <person name="Antonio M."/>
            <person name="Oren A."/>
            <person name="Chaudhuri R.R."/>
            <person name="La Ragione R."/>
            <person name="Hildebrand F."/>
            <person name="Pallen M.J."/>
        </authorList>
    </citation>
    <scope>NUCLEOTIDE SEQUENCE</scope>
    <source>
        <strain evidence="3">ChiSxjej3B15-572</strain>
    </source>
</reference>
<proteinExistence type="predicted"/>
<evidence type="ECO:0000313" key="4">
    <source>
        <dbReference type="Proteomes" id="UP000824231"/>
    </source>
</evidence>
<keyword evidence="1" id="KW-0812">Transmembrane</keyword>
<evidence type="ECO:0000313" key="3">
    <source>
        <dbReference type="EMBL" id="HIX36204.1"/>
    </source>
</evidence>
<keyword evidence="1" id="KW-0472">Membrane</keyword>
<comment type="caution">
    <text evidence="3">The sequence shown here is derived from an EMBL/GenBank/DDBJ whole genome shotgun (WGS) entry which is preliminary data.</text>
</comment>
<feature type="transmembrane region" description="Helical" evidence="1">
    <location>
        <begin position="123"/>
        <end position="143"/>
    </location>
</feature>
<feature type="transmembrane region" description="Helical" evidence="1">
    <location>
        <begin position="183"/>
        <end position="202"/>
    </location>
</feature>
<dbReference type="SUPFAM" id="SSF48317">
    <property type="entry name" value="Acid phosphatase/Vanadium-dependent haloperoxidase"/>
    <property type="match status" value="1"/>
</dbReference>
<protein>
    <submittedName>
        <fullName evidence="3">Phosphatase PAP2 family protein</fullName>
    </submittedName>
</protein>
<name>A0A9D1VJJ0_9LACO</name>
<accession>A0A9D1VJJ0</accession>
<evidence type="ECO:0000259" key="2">
    <source>
        <dbReference type="SMART" id="SM00014"/>
    </source>
</evidence>
<feature type="transmembrane region" description="Helical" evidence="1">
    <location>
        <begin position="85"/>
        <end position="103"/>
    </location>
</feature>
<dbReference type="InterPro" id="IPR000326">
    <property type="entry name" value="PAP2/HPO"/>
</dbReference>
<dbReference type="EMBL" id="DXFH01000030">
    <property type="protein sequence ID" value="HIX36204.1"/>
    <property type="molecule type" value="Genomic_DNA"/>
</dbReference>
<dbReference type="CDD" id="cd03392">
    <property type="entry name" value="PAP2_like_2"/>
    <property type="match status" value="1"/>
</dbReference>
<feature type="transmembrane region" description="Helical" evidence="1">
    <location>
        <begin position="7"/>
        <end position="27"/>
    </location>
</feature>
<feature type="domain" description="Phosphatidic acid phosphatase type 2/haloperoxidase" evidence="2">
    <location>
        <begin position="85"/>
        <end position="198"/>
    </location>
</feature>
<dbReference type="Gene3D" id="1.20.144.10">
    <property type="entry name" value="Phosphatidic acid phosphatase type 2/haloperoxidase"/>
    <property type="match status" value="1"/>
</dbReference>
<dbReference type="Proteomes" id="UP000824231">
    <property type="component" value="Unassembled WGS sequence"/>
</dbReference>
<feature type="transmembrane region" description="Helical" evidence="1">
    <location>
        <begin position="59"/>
        <end position="78"/>
    </location>
</feature>
<gene>
    <name evidence="3" type="ORF">H9856_07500</name>
</gene>
<dbReference type="AlphaFoldDB" id="A0A9D1VJJ0"/>
<keyword evidence="1" id="KW-1133">Transmembrane helix</keyword>
<dbReference type="PANTHER" id="PTHR14969">
    <property type="entry name" value="SPHINGOSINE-1-PHOSPHATE PHOSPHOHYDROLASE"/>
    <property type="match status" value="1"/>
</dbReference>
<dbReference type="Pfam" id="PF01569">
    <property type="entry name" value="PAP2"/>
    <property type="match status" value="1"/>
</dbReference>
<evidence type="ECO:0000256" key="1">
    <source>
        <dbReference type="SAM" id="Phobius"/>
    </source>
</evidence>
<dbReference type="SMART" id="SM00014">
    <property type="entry name" value="acidPPc"/>
    <property type="match status" value="1"/>
</dbReference>
<feature type="transmembrane region" description="Helical" evidence="1">
    <location>
        <begin position="155"/>
        <end position="177"/>
    </location>
</feature>
<dbReference type="PANTHER" id="PTHR14969:SF13">
    <property type="entry name" value="AT30094P"/>
    <property type="match status" value="1"/>
</dbReference>
<sequence>MNKRTSQWLFIISLIIFLILLGFILIVPQQLTRFDTSIRLWVNNYHAPLANAFWRQYTSLFNAQASFTWACGISLLAFLTRDWHLGLQISISIFGGIMLNHLIKIIVRRPRPFTNVLMHYSGFSFPSGHSLTAVLVFGSIMIITSRWVHHQGWQYLINGILIVLILMIGFSRVFVGAHYPSDVLAGWSLGVVILTGLNLVTLKINQLTATKN</sequence>
<organism evidence="3 4">
    <name type="scientific">Candidatus Limosilactobacillus merdigallinarum</name>
    <dbReference type="NCBI Taxonomy" id="2838652"/>
    <lineage>
        <taxon>Bacteria</taxon>
        <taxon>Bacillati</taxon>
        <taxon>Bacillota</taxon>
        <taxon>Bacilli</taxon>
        <taxon>Lactobacillales</taxon>
        <taxon>Lactobacillaceae</taxon>
        <taxon>Limosilactobacillus</taxon>
    </lineage>
</organism>
<reference evidence="3" key="2">
    <citation type="submission" date="2021-04" db="EMBL/GenBank/DDBJ databases">
        <authorList>
            <person name="Gilroy R."/>
        </authorList>
    </citation>
    <scope>NUCLEOTIDE SEQUENCE</scope>
    <source>
        <strain evidence="3">ChiSxjej3B15-572</strain>
    </source>
</reference>